<dbReference type="OrthoDB" id="5521237at2"/>
<feature type="region of interest" description="Disordered" evidence="5">
    <location>
        <begin position="1"/>
        <end position="42"/>
    </location>
</feature>
<dbReference type="InterPro" id="IPR003018">
    <property type="entry name" value="GAF"/>
</dbReference>
<evidence type="ECO:0000256" key="5">
    <source>
        <dbReference type="SAM" id="MobiDB-lite"/>
    </source>
</evidence>
<dbReference type="Gene3D" id="1.10.287.130">
    <property type="match status" value="1"/>
</dbReference>
<keyword evidence="4" id="KW-0175">Coiled coil</keyword>
<dbReference type="PANTHER" id="PTHR43547:SF2">
    <property type="entry name" value="HYBRID SIGNAL TRANSDUCTION HISTIDINE KINASE C"/>
    <property type="match status" value="1"/>
</dbReference>
<dbReference type="SMART" id="SM00387">
    <property type="entry name" value="HATPase_c"/>
    <property type="match status" value="1"/>
</dbReference>
<accession>A0A4U1JAU4</accession>
<reference evidence="7 8" key="1">
    <citation type="submission" date="2019-04" db="EMBL/GenBank/DDBJ databases">
        <authorList>
            <person name="Li Y."/>
            <person name="Wang J."/>
        </authorList>
    </citation>
    <scope>NUCLEOTIDE SEQUENCE [LARGE SCALE GENOMIC DNA]</scope>
    <source>
        <strain evidence="7 8">DSM 14668</strain>
    </source>
</reference>
<dbReference type="CDD" id="cd16922">
    <property type="entry name" value="HATPase_EvgS-ArcB-TorS-like"/>
    <property type="match status" value="1"/>
</dbReference>
<evidence type="ECO:0000256" key="2">
    <source>
        <dbReference type="ARBA" id="ARBA00012438"/>
    </source>
</evidence>
<keyword evidence="8" id="KW-1185">Reference proteome</keyword>
<feature type="region of interest" description="Disordered" evidence="5">
    <location>
        <begin position="508"/>
        <end position="544"/>
    </location>
</feature>
<dbReference type="InterPro" id="IPR003594">
    <property type="entry name" value="HATPase_dom"/>
</dbReference>
<comment type="caution">
    <text evidence="7">The sequence shown here is derived from an EMBL/GenBank/DDBJ whole genome shotgun (WGS) entry which is preliminary data.</text>
</comment>
<feature type="domain" description="Histidine kinase" evidence="6">
    <location>
        <begin position="291"/>
        <end position="509"/>
    </location>
</feature>
<dbReference type="AlphaFoldDB" id="A0A4U1JAU4"/>
<dbReference type="SUPFAM" id="SSF47384">
    <property type="entry name" value="Homodimeric domain of signal transducing histidine kinase"/>
    <property type="match status" value="1"/>
</dbReference>
<dbReference type="InterPro" id="IPR036097">
    <property type="entry name" value="HisK_dim/P_sf"/>
</dbReference>
<name>A0A4U1JAU4_9BACT</name>
<comment type="catalytic activity">
    <reaction evidence="1">
        <text>ATP + protein L-histidine = ADP + protein N-phospho-L-histidine.</text>
        <dbReference type="EC" id="2.7.13.3"/>
    </reaction>
</comment>
<proteinExistence type="predicted"/>
<evidence type="ECO:0000313" key="7">
    <source>
        <dbReference type="EMBL" id="TKD05019.1"/>
    </source>
</evidence>
<feature type="compositionally biased region" description="Basic and acidic residues" evidence="5">
    <location>
        <begin position="510"/>
        <end position="529"/>
    </location>
</feature>
<dbReference type="InterPro" id="IPR029016">
    <property type="entry name" value="GAF-like_dom_sf"/>
</dbReference>
<evidence type="ECO:0000256" key="1">
    <source>
        <dbReference type="ARBA" id="ARBA00000085"/>
    </source>
</evidence>
<dbReference type="PROSITE" id="PS50109">
    <property type="entry name" value="HIS_KIN"/>
    <property type="match status" value="1"/>
</dbReference>
<keyword evidence="7" id="KW-0418">Kinase</keyword>
<dbReference type="CDD" id="cd00082">
    <property type="entry name" value="HisKA"/>
    <property type="match status" value="1"/>
</dbReference>
<gene>
    <name evidence="7" type="ORF">E8A74_22395</name>
</gene>
<dbReference type="EMBL" id="SSMQ01000023">
    <property type="protein sequence ID" value="TKD05019.1"/>
    <property type="molecule type" value="Genomic_DNA"/>
</dbReference>
<keyword evidence="7" id="KW-0808">Transferase</keyword>
<dbReference type="SUPFAM" id="SSF55874">
    <property type="entry name" value="ATPase domain of HSP90 chaperone/DNA topoisomerase II/histidine kinase"/>
    <property type="match status" value="1"/>
</dbReference>
<dbReference type="Gene3D" id="3.30.565.10">
    <property type="entry name" value="Histidine kinase-like ATPase, C-terminal domain"/>
    <property type="match status" value="1"/>
</dbReference>
<dbReference type="SMART" id="SM00388">
    <property type="entry name" value="HisKA"/>
    <property type="match status" value="1"/>
</dbReference>
<feature type="coiled-coil region" evidence="4">
    <location>
        <begin position="247"/>
        <end position="284"/>
    </location>
</feature>
<dbReference type="InterPro" id="IPR036890">
    <property type="entry name" value="HATPase_C_sf"/>
</dbReference>
<evidence type="ECO:0000313" key="8">
    <source>
        <dbReference type="Proteomes" id="UP000309215"/>
    </source>
</evidence>
<protein>
    <recommendedName>
        <fullName evidence="2">histidine kinase</fullName>
        <ecNumber evidence="2">2.7.13.3</ecNumber>
    </recommendedName>
</protein>
<dbReference type="Pfam" id="PF13185">
    <property type="entry name" value="GAF_2"/>
    <property type="match status" value="1"/>
</dbReference>
<evidence type="ECO:0000256" key="3">
    <source>
        <dbReference type="ARBA" id="ARBA00022553"/>
    </source>
</evidence>
<dbReference type="Proteomes" id="UP000309215">
    <property type="component" value="Unassembled WGS sequence"/>
</dbReference>
<dbReference type="FunFam" id="3.30.565.10:FF:000010">
    <property type="entry name" value="Sensor histidine kinase RcsC"/>
    <property type="match status" value="1"/>
</dbReference>
<evidence type="ECO:0000259" key="6">
    <source>
        <dbReference type="PROSITE" id="PS50109"/>
    </source>
</evidence>
<dbReference type="PANTHER" id="PTHR43547">
    <property type="entry name" value="TWO-COMPONENT HISTIDINE KINASE"/>
    <property type="match status" value="1"/>
</dbReference>
<dbReference type="InterPro" id="IPR003661">
    <property type="entry name" value="HisK_dim/P_dom"/>
</dbReference>
<evidence type="ECO:0000256" key="4">
    <source>
        <dbReference type="SAM" id="Coils"/>
    </source>
</evidence>
<dbReference type="Pfam" id="PF00512">
    <property type="entry name" value="HisKA"/>
    <property type="match status" value="1"/>
</dbReference>
<dbReference type="InterPro" id="IPR004358">
    <property type="entry name" value="Sig_transdc_His_kin-like_C"/>
</dbReference>
<feature type="compositionally biased region" description="Polar residues" evidence="5">
    <location>
        <begin position="22"/>
        <end position="37"/>
    </location>
</feature>
<dbReference type="Gene3D" id="3.30.450.40">
    <property type="match status" value="1"/>
</dbReference>
<dbReference type="PRINTS" id="PR00344">
    <property type="entry name" value="BCTRLSENSOR"/>
</dbReference>
<dbReference type="InterPro" id="IPR005467">
    <property type="entry name" value="His_kinase_dom"/>
</dbReference>
<dbReference type="Pfam" id="PF02518">
    <property type="entry name" value="HATPase_c"/>
    <property type="match status" value="1"/>
</dbReference>
<dbReference type="GO" id="GO:0000155">
    <property type="term" value="F:phosphorelay sensor kinase activity"/>
    <property type="evidence" value="ECO:0007669"/>
    <property type="project" value="InterPro"/>
</dbReference>
<organism evidence="7 8">
    <name type="scientific">Polyangium fumosum</name>
    <dbReference type="NCBI Taxonomy" id="889272"/>
    <lineage>
        <taxon>Bacteria</taxon>
        <taxon>Pseudomonadati</taxon>
        <taxon>Myxococcota</taxon>
        <taxon>Polyangia</taxon>
        <taxon>Polyangiales</taxon>
        <taxon>Polyangiaceae</taxon>
        <taxon>Polyangium</taxon>
    </lineage>
</organism>
<dbReference type="EC" id="2.7.13.3" evidence="2"/>
<dbReference type="SMART" id="SM00065">
    <property type="entry name" value="GAF"/>
    <property type="match status" value="1"/>
</dbReference>
<keyword evidence="3" id="KW-0597">Phosphoprotein</keyword>
<sequence length="544" mass="59463">MCVRQGSHYVRDSGAASGGNGTERSANLETGEGTSMGRTLCPPDRRVRPLHHLARGLAGVVLDAYFSDSRKRSAERSLREEIRINETLQRIGAALAAELDLDKLVEKLTDEATVLTDAQFGAFFYAGQAGEPLTLYSLAGIPRERFERLPLPRFPVLSTPTSERVVRVDDLHVDARYGNPPLHHGAPRAPLPVRSCLVVPVVSRCGKVLGALFFGHAEPRVFTERDERVVVGIAGQAAVAIDNARLYKASEGARRQAEEAHRQAEEARAQAEAARRQAEEASRLRDEFLSLVSHELRTPITAIMGWTQVLATRECDAETRKRALGALDRNVRTQMRIIDDLLDVSRIITGKLGLAQRRMDLGDVVQAVLDVVRPAALAKGIELHVTPERSSIPVFGDPDRLRQILWNLLANAIKFTPRGGRVEVEITRDEGFVHLIVRDTGKGISAGFLPYVFDRFRQADSSASRPQGGLGLGLAIVRHLVEMHGGTVKAESAGSDHGATFTVTLPLPQEARDAGHDGEAKTGDYRSEGSSRYAAAVEHVPRRT</sequence>
<dbReference type="SUPFAM" id="SSF55781">
    <property type="entry name" value="GAF domain-like"/>
    <property type="match status" value="1"/>
</dbReference>